<feature type="compositionally biased region" description="Polar residues" evidence="1">
    <location>
        <begin position="550"/>
        <end position="564"/>
    </location>
</feature>
<feature type="compositionally biased region" description="Polar residues" evidence="1">
    <location>
        <begin position="9"/>
        <end position="20"/>
    </location>
</feature>
<feature type="region of interest" description="Disordered" evidence="1">
    <location>
        <begin position="316"/>
        <end position="383"/>
    </location>
</feature>
<evidence type="ECO:0000256" key="1">
    <source>
        <dbReference type="SAM" id="MobiDB-lite"/>
    </source>
</evidence>
<feature type="region of interest" description="Disordered" evidence="1">
    <location>
        <begin position="201"/>
        <end position="225"/>
    </location>
</feature>
<feature type="compositionally biased region" description="Low complexity" evidence="1">
    <location>
        <begin position="208"/>
        <end position="222"/>
    </location>
</feature>
<accession>A0A9P7W767</accession>
<comment type="caution">
    <text evidence="2">The sequence shown here is derived from an EMBL/GenBank/DDBJ whole genome shotgun (WGS) entry which is preliminary data.</text>
</comment>
<feature type="compositionally biased region" description="Polar residues" evidence="1">
    <location>
        <begin position="273"/>
        <end position="289"/>
    </location>
</feature>
<feature type="region of interest" description="Disordered" evidence="1">
    <location>
        <begin position="916"/>
        <end position="1014"/>
    </location>
</feature>
<dbReference type="GeneID" id="66113033"/>
<sequence length="1114" mass="121047">MPCPIMQISPANLSQNNAPGQESPKLPSVSAPLRRSPRLSSPIPVTPDVSRKEERLITVVEEVMQESRPDTPENEQMSNDGERGLLLFHTHLQLYAEPSSVLASRIMRAHDNPSPPPQDIDGDSSLGKRIAIFPSVDVFESPLRLSRSLFRRPESPSQVPLPPSSPILTHLPSPIPITPCETDISQPDLISFDLFSDMPSGPSVPARSTSLLDSSPASSLSSKGEGAAIASSPLYNVESTNSDIERESFSNTSEEQDAMDALIPADENPTLPIASTSTTVQKLADDSQTPVRWSSRPRRSLLPTALSPIREKLSVARLPSSSEALAKTEGKGKGKERSFPREGEFLEKSEESAVSMTPRTRPARRRDGSPMRRRAYDAPGISRRQLASLSPGSANLLGQLPSVLRPSPGDANVTPSAPQPFGLPLSTTLPVDSYGPIRFPSPKRQAQILSPERPQFRLPLGDPNRTPARRIPLEQAVAQGQLSPQRAAILSNPRTDKSGSLFNIPPSDSPPRRVPLTGPESPIRASRWGGVRFGGKSPERSRSVEPQAVTRPTATFQKGKQRSGSAEPPGWSASMKLGPPRQLPFPISASHPQLPSSIPEETAPGDPPPTAPIATTIEGDSVNEPAVSRSRVTPQSQSSKSNLRQPSVSTSKIPRKKPYARPTSAGTVAETQTVKSSRTTGLRRADPFVPASKASTLGLRHSMPTTTNLKRKRGTDPLPSPSGPASTAVRQVSSLIKPSSPTRKPSQRTLKLRLVAENDSRLVMSKLPPMELASASPPSPRNIESVQQLSAPAEDTPPPENLVPTDTLASPKAESSSESGKLIDTSPVAPPDPEPPLPGVRRTTRVRKSIHPGTDLFSRPSDAPPPRARKPKVEDPMFAGMTSIALRQLTSSNTVKNQVYLAATLETEIIRKEGARPESPIMKARTVLQKEADEKGTLRKERAERRARRLNEENKEDEEENLSAVEEDDDWDQLDSSPVRVGMHRRGPGEEEDYVTPVRRPPTKASFADEPNVREKRHVKWDRGLSTAIFVDELKLKDINPPKENDIKKSCLAPTAKAIPLDMLGNLSNASSALEDIIPESIVVQKFVYDSDLLQEPEPMVVKTTRSRSKRSKS</sequence>
<feature type="compositionally biased region" description="Acidic residues" evidence="1">
    <location>
        <begin position="954"/>
        <end position="973"/>
    </location>
</feature>
<feature type="compositionally biased region" description="Low complexity" evidence="1">
    <location>
        <begin position="290"/>
        <end position="299"/>
    </location>
</feature>
<feature type="compositionally biased region" description="Low complexity" evidence="1">
    <location>
        <begin position="26"/>
        <end position="43"/>
    </location>
</feature>
<dbReference type="AlphaFoldDB" id="A0A9P7W767"/>
<dbReference type="RefSeq" id="XP_043046031.1">
    <property type="nucleotide sequence ID" value="XM_043190736.1"/>
</dbReference>
<evidence type="ECO:0000313" key="3">
    <source>
        <dbReference type="Proteomes" id="UP000812287"/>
    </source>
</evidence>
<keyword evidence="3" id="KW-1185">Reference proteome</keyword>
<feature type="region of interest" description="Disordered" evidence="1">
    <location>
        <begin position="1"/>
        <end position="54"/>
    </location>
</feature>
<dbReference type="EMBL" id="MU250523">
    <property type="protein sequence ID" value="KAG7452531.1"/>
    <property type="molecule type" value="Genomic_DNA"/>
</dbReference>
<name>A0A9P7W767_9AGAR</name>
<gene>
    <name evidence="2" type="ORF">BT62DRAFT_998562</name>
</gene>
<dbReference type="Proteomes" id="UP000812287">
    <property type="component" value="Unassembled WGS sequence"/>
</dbReference>
<evidence type="ECO:0000313" key="2">
    <source>
        <dbReference type="EMBL" id="KAG7452531.1"/>
    </source>
</evidence>
<feature type="compositionally biased region" description="Basic and acidic residues" evidence="1">
    <location>
        <begin position="326"/>
        <end position="351"/>
    </location>
</feature>
<feature type="compositionally biased region" description="Polar residues" evidence="1">
    <location>
        <begin position="723"/>
        <end position="749"/>
    </location>
</feature>
<feature type="compositionally biased region" description="Polar residues" evidence="1">
    <location>
        <begin position="630"/>
        <end position="652"/>
    </location>
</feature>
<feature type="compositionally biased region" description="Pro residues" evidence="1">
    <location>
        <begin position="828"/>
        <end position="838"/>
    </location>
</feature>
<feature type="region of interest" description="Disordered" evidence="1">
    <location>
        <begin position="265"/>
        <end position="299"/>
    </location>
</feature>
<feature type="compositionally biased region" description="Basic and acidic residues" evidence="1">
    <location>
        <begin position="365"/>
        <end position="376"/>
    </location>
</feature>
<reference evidence="2" key="1">
    <citation type="submission" date="2020-11" db="EMBL/GenBank/DDBJ databases">
        <title>Adaptations for nitrogen fixation in a non-lichenized fungal sporocarp promotes dispersal by wood-feeding termites.</title>
        <authorList>
            <consortium name="DOE Joint Genome Institute"/>
            <person name="Koch R.A."/>
            <person name="Yoon G."/>
            <person name="Arayal U."/>
            <person name="Lail K."/>
            <person name="Amirebrahimi M."/>
            <person name="Labutti K."/>
            <person name="Lipzen A."/>
            <person name="Riley R."/>
            <person name="Barry K."/>
            <person name="Henrissat B."/>
            <person name="Grigoriev I.V."/>
            <person name="Herr J.R."/>
            <person name="Aime M.C."/>
        </authorList>
    </citation>
    <scope>NUCLEOTIDE SEQUENCE</scope>
    <source>
        <strain evidence="2">MCA 3950</strain>
    </source>
</reference>
<feature type="region of interest" description="Disordered" evidence="1">
    <location>
        <begin position="492"/>
        <end position="753"/>
    </location>
</feature>
<dbReference type="OrthoDB" id="2148418at2759"/>
<feature type="compositionally biased region" description="Polar residues" evidence="1">
    <location>
        <begin position="664"/>
        <end position="680"/>
    </location>
</feature>
<feature type="compositionally biased region" description="Basic and acidic residues" evidence="1">
    <location>
        <begin position="928"/>
        <end position="953"/>
    </location>
</feature>
<feature type="region of interest" description="Disordered" evidence="1">
    <location>
        <begin position="434"/>
        <end position="466"/>
    </location>
</feature>
<organism evidence="2 3">
    <name type="scientific">Guyanagaster necrorhizus</name>
    <dbReference type="NCBI Taxonomy" id="856835"/>
    <lineage>
        <taxon>Eukaryota</taxon>
        <taxon>Fungi</taxon>
        <taxon>Dikarya</taxon>
        <taxon>Basidiomycota</taxon>
        <taxon>Agaricomycotina</taxon>
        <taxon>Agaricomycetes</taxon>
        <taxon>Agaricomycetidae</taxon>
        <taxon>Agaricales</taxon>
        <taxon>Marasmiineae</taxon>
        <taxon>Physalacriaceae</taxon>
        <taxon>Guyanagaster</taxon>
    </lineage>
</organism>
<proteinExistence type="predicted"/>
<protein>
    <submittedName>
        <fullName evidence="2">Uncharacterized protein</fullName>
    </submittedName>
</protein>
<feature type="region of interest" description="Disordered" evidence="1">
    <location>
        <begin position="770"/>
        <end position="876"/>
    </location>
</feature>